<dbReference type="KEGG" id="hdi:HDIA_0706"/>
<dbReference type="InterPro" id="IPR033390">
    <property type="entry name" value="Rv2179c-like"/>
</dbReference>
<dbReference type="Proteomes" id="UP000223606">
    <property type="component" value="Chromosome 1"/>
</dbReference>
<organism evidence="2 3">
    <name type="scientific">Hartmannibacter diazotrophicus</name>
    <dbReference type="NCBI Taxonomy" id="1482074"/>
    <lineage>
        <taxon>Bacteria</taxon>
        <taxon>Pseudomonadati</taxon>
        <taxon>Pseudomonadota</taxon>
        <taxon>Alphaproteobacteria</taxon>
        <taxon>Hyphomicrobiales</taxon>
        <taxon>Pleomorphomonadaceae</taxon>
        <taxon>Hartmannibacter</taxon>
    </lineage>
</organism>
<keyword evidence="2" id="KW-0378">Hydrolase</keyword>
<dbReference type="SUPFAM" id="SSF53098">
    <property type="entry name" value="Ribonuclease H-like"/>
    <property type="match status" value="1"/>
</dbReference>
<proteinExistence type="predicted"/>
<keyword evidence="3" id="KW-1185">Reference proteome</keyword>
<dbReference type="AlphaFoldDB" id="A0A2C9D1K3"/>
<dbReference type="GO" id="GO:0003676">
    <property type="term" value="F:nucleic acid binding"/>
    <property type="evidence" value="ECO:0007669"/>
    <property type="project" value="InterPro"/>
</dbReference>
<protein>
    <submittedName>
        <fullName evidence="2">Exonuclease</fullName>
    </submittedName>
</protein>
<reference evidence="3" key="1">
    <citation type="submission" date="2017-09" db="EMBL/GenBank/DDBJ databases">
        <title>Genome sequence of Nannocystis excedens DSM 71.</title>
        <authorList>
            <person name="Blom J."/>
        </authorList>
    </citation>
    <scope>NUCLEOTIDE SEQUENCE [LARGE SCALE GENOMIC DNA]</scope>
    <source>
        <strain evidence="3">type strain: E19</strain>
    </source>
</reference>
<evidence type="ECO:0000259" key="1">
    <source>
        <dbReference type="Pfam" id="PF16473"/>
    </source>
</evidence>
<dbReference type="RefSeq" id="WP_099554411.1">
    <property type="nucleotide sequence ID" value="NZ_LT960614.1"/>
</dbReference>
<dbReference type="GO" id="GO:0004527">
    <property type="term" value="F:exonuclease activity"/>
    <property type="evidence" value="ECO:0007669"/>
    <property type="project" value="UniProtKB-KW"/>
</dbReference>
<dbReference type="InterPro" id="IPR036397">
    <property type="entry name" value="RNaseH_sf"/>
</dbReference>
<sequence length="192" mass="21751">MGDVHCMLDIETLGTRFNAPVIAVGACFFRPSTGELRKEFYETVDLDSALRYGLIEGRTLAWWMKQSDAARHDAVAGKLPLEQVLGKLSAFLSLDREAPIWGNGPHFDITILEHAYYRVLGPNAPIPWNFWLVRDCRTIRELGESKGYRVPDFTGTKHNALADALHQAQWVSEIWQLLIGSSNPRHADRYDI</sequence>
<evidence type="ECO:0000313" key="3">
    <source>
        <dbReference type="Proteomes" id="UP000223606"/>
    </source>
</evidence>
<dbReference type="OrthoDB" id="256590at2"/>
<dbReference type="EMBL" id="LT960614">
    <property type="protein sequence ID" value="SON54247.1"/>
    <property type="molecule type" value="Genomic_DNA"/>
</dbReference>
<accession>A0A2C9D1K3</accession>
<keyword evidence="2" id="KW-0540">Nuclease</keyword>
<feature type="domain" description="3'-5' exoribonuclease Rv2179c-like" evidence="1">
    <location>
        <begin position="5"/>
        <end position="175"/>
    </location>
</feature>
<evidence type="ECO:0000313" key="2">
    <source>
        <dbReference type="EMBL" id="SON54247.1"/>
    </source>
</evidence>
<name>A0A2C9D1K3_9HYPH</name>
<gene>
    <name evidence="2" type="ORF">HDIA_0706</name>
</gene>
<dbReference type="InterPro" id="IPR012337">
    <property type="entry name" value="RNaseH-like_sf"/>
</dbReference>
<keyword evidence="2" id="KW-0269">Exonuclease</keyword>
<dbReference type="Pfam" id="PF16473">
    <property type="entry name" value="Rv2179c-like"/>
    <property type="match status" value="1"/>
</dbReference>
<dbReference type="Gene3D" id="3.30.420.10">
    <property type="entry name" value="Ribonuclease H-like superfamily/Ribonuclease H"/>
    <property type="match status" value="1"/>
</dbReference>